<keyword evidence="5" id="KW-0418">Kinase</keyword>
<name>A0A9E7SXB6_9EURY</name>
<dbReference type="GeneID" id="73288673"/>
<keyword evidence="6" id="KW-0378">Hydrolase</keyword>
<dbReference type="PIRSF" id="PIRSF039117">
    <property type="entry name" value="KaiC"/>
    <property type="match status" value="1"/>
</dbReference>
<evidence type="ECO:0000256" key="3">
    <source>
        <dbReference type="ARBA" id="ARBA00022679"/>
    </source>
</evidence>
<protein>
    <recommendedName>
        <fullName evidence="1">non-specific serine/threonine protein kinase</fullName>
        <ecNumber evidence="1">2.7.11.1</ecNumber>
    </recommendedName>
</protein>
<dbReference type="SMART" id="SM00382">
    <property type="entry name" value="AAA"/>
    <property type="match status" value="2"/>
</dbReference>
<evidence type="ECO:0000256" key="6">
    <source>
        <dbReference type="ARBA" id="ARBA00022801"/>
    </source>
</evidence>
<keyword evidence="3" id="KW-0808">Transferase</keyword>
<dbReference type="AlphaFoldDB" id="A0A9E7SXB6"/>
<proteinExistence type="predicted"/>
<dbReference type="PANTHER" id="PTHR42926:SF1">
    <property type="entry name" value="CIRCADIAN CLOCK OSCILLATOR PROTEIN KAIC 1"/>
    <property type="match status" value="1"/>
</dbReference>
<evidence type="ECO:0000313" key="9">
    <source>
        <dbReference type="Proteomes" id="UP001056855"/>
    </source>
</evidence>
<dbReference type="EMBL" id="CP100355">
    <property type="protein sequence ID" value="UTF53983.1"/>
    <property type="molecule type" value="Genomic_DNA"/>
</dbReference>
<dbReference type="SUPFAM" id="SSF52540">
    <property type="entry name" value="P-loop containing nucleoside triphosphate hydrolases"/>
    <property type="match status" value="2"/>
</dbReference>
<dbReference type="InterPro" id="IPR030665">
    <property type="entry name" value="KaiC"/>
</dbReference>
<evidence type="ECO:0000256" key="2">
    <source>
        <dbReference type="ARBA" id="ARBA00022553"/>
    </source>
</evidence>
<dbReference type="InterPro" id="IPR051347">
    <property type="entry name" value="Circadian_clock_KaiC-rel"/>
</dbReference>
<accession>A0A9E7SXB6</accession>
<dbReference type="GO" id="GO:0004674">
    <property type="term" value="F:protein serine/threonine kinase activity"/>
    <property type="evidence" value="ECO:0007669"/>
    <property type="project" value="UniProtKB-EC"/>
</dbReference>
<dbReference type="InterPro" id="IPR003593">
    <property type="entry name" value="AAA+_ATPase"/>
</dbReference>
<evidence type="ECO:0000259" key="7">
    <source>
        <dbReference type="PROSITE" id="PS51146"/>
    </source>
</evidence>
<keyword evidence="2" id="KW-0597">Phosphoprotein</keyword>
<keyword evidence="4" id="KW-0677">Repeat</keyword>
<sequence>MPPADRISTGITGLDTIIDGGLIPNRSYLIRGNPGTGKTMVGLHFLLAGAENGEDVLCINLEESTADITRNAESVGLELSAVEFLDMSPSSDLFRESQNYSIFSPDEVDQESFAAEVTARIEEIEPSRVFIDPITRLRHLVPDEYQFRQQVISFMRFLQNMDTTVMFTSQHMEGAADDDLQFLSDGTFHLDNAEHGRTVSVPKLRGSDARRGPHSLRIRDDGVDVFPRLTIPEQADDAGLGTVQSGVPAFDELLMGGIDRGTITVISGPTGVGKTTTGAQFMKEAAGRGERSVIYMFEETRKTFFARAENVNIPVTNMVEHGTLAVEEVEPLNLSAEEFAHKVRREVEENDTKIVMIDGINGYRLSLRGERERLIRKLHSLGRYLKSRGVTVILVEEVGTVTSQFEATDVDISYLSDNIIFLRYIEVDGEMKKVIGVLKKRTSDFERTMREFEISSHGIKVGEPLRNLQGILSGIPTRTDERSIHPDSTLHPGE</sequence>
<dbReference type="PANTHER" id="PTHR42926">
    <property type="match status" value="1"/>
</dbReference>
<dbReference type="InterPro" id="IPR014774">
    <property type="entry name" value="KaiC-like_dom"/>
</dbReference>
<dbReference type="Proteomes" id="UP001056855">
    <property type="component" value="Chromosome"/>
</dbReference>
<keyword evidence="9" id="KW-1185">Reference proteome</keyword>
<evidence type="ECO:0000256" key="1">
    <source>
        <dbReference type="ARBA" id="ARBA00012513"/>
    </source>
</evidence>
<dbReference type="KEGG" id="sawl:NGM29_01465"/>
<dbReference type="Pfam" id="PF06745">
    <property type="entry name" value="ATPase"/>
    <property type="match status" value="2"/>
</dbReference>
<gene>
    <name evidence="8" type="ORF">NGM29_01465</name>
</gene>
<dbReference type="Gene3D" id="3.40.50.300">
    <property type="entry name" value="P-loop containing nucleotide triphosphate hydrolases"/>
    <property type="match status" value="2"/>
</dbReference>
<feature type="domain" description="KaiC" evidence="7">
    <location>
        <begin position="5"/>
        <end position="239"/>
    </location>
</feature>
<evidence type="ECO:0000313" key="8">
    <source>
        <dbReference type="EMBL" id="UTF53983.1"/>
    </source>
</evidence>
<dbReference type="GO" id="GO:0005524">
    <property type="term" value="F:ATP binding"/>
    <property type="evidence" value="ECO:0007669"/>
    <property type="project" value="InterPro"/>
</dbReference>
<dbReference type="EC" id="2.7.11.1" evidence="1"/>
<dbReference type="InterPro" id="IPR010624">
    <property type="entry name" value="KaiC_dom"/>
</dbReference>
<dbReference type="PROSITE" id="PS51146">
    <property type="entry name" value="KAIC"/>
    <property type="match status" value="2"/>
</dbReference>
<dbReference type="GO" id="GO:0016787">
    <property type="term" value="F:hydrolase activity"/>
    <property type="evidence" value="ECO:0007669"/>
    <property type="project" value="UniProtKB-KW"/>
</dbReference>
<evidence type="ECO:0000256" key="5">
    <source>
        <dbReference type="ARBA" id="ARBA00022777"/>
    </source>
</evidence>
<organism evidence="8 9">
    <name type="scientific">Natronosalvus rutilus</name>
    <dbReference type="NCBI Taxonomy" id="2953753"/>
    <lineage>
        <taxon>Archaea</taxon>
        <taxon>Methanobacteriati</taxon>
        <taxon>Methanobacteriota</taxon>
        <taxon>Stenosarchaea group</taxon>
        <taxon>Halobacteria</taxon>
        <taxon>Halobacteriales</taxon>
        <taxon>Natrialbaceae</taxon>
        <taxon>Natronosalvus</taxon>
    </lineage>
</organism>
<dbReference type="PRINTS" id="PR01874">
    <property type="entry name" value="DNAREPAIRADA"/>
</dbReference>
<dbReference type="RefSeq" id="WP_254158495.1">
    <property type="nucleotide sequence ID" value="NZ_CP100355.1"/>
</dbReference>
<dbReference type="InterPro" id="IPR027417">
    <property type="entry name" value="P-loop_NTPase"/>
</dbReference>
<reference evidence="8" key="1">
    <citation type="submission" date="2022-06" db="EMBL/GenBank/DDBJ databases">
        <title>Diverse halophilic archaea isolated from saline environments.</title>
        <authorList>
            <person name="Cui H.-L."/>
        </authorList>
    </citation>
    <scope>NUCLEOTIDE SEQUENCE</scope>
    <source>
        <strain evidence="8">WLHS1</strain>
    </source>
</reference>
<evidence type="ECO:0000256" key="4">
    <source>
        <dbReference type="ARBA" id="ARBA00022737"/>
    </source>
</evidence>
<feature type="domain" description="KaiC" evidence="7">
    <location>
        <begin position="241"/>
        <end position="475"/>
    </location>
</feature>